<feature type="transmembrane region" description="Helical" evidence="1">
    <location>
        <begin position="376"/>
        <end position="397"/>
    </location>
</feature>
<feature type="transmembrane region" description="Helical" evidence="1">
    <location>
        <begin position="317"/>
        <end position="340"/>
    </location>
</feature>
<protein>
    <recommendedName>
        <fullName evidence="3">Beta-carotene 15,15'-monooxygenase</fullName>
    </recommendedName>
</protein>
<gene>
    <name evidence="2" type="ORF">SPLFYP13_00029</name>
</gene>
<dbReference type="AlphaFoldDB" id="A0A6N2Z3X5"/>
<organism evidence="2">
    <name type="scientific">Streptococcus parasanguinis</name>
    <dbReference type="NCBI Taxonomy" id="1318"/>
    <lineage>
        <taxon>Bacteria</taxon>
        <taxon>Bacillati</taxon>
        <taxon>Bacillota</taxon>
        <taxon>Bacilli</taxon>
        <taxon>Lactobacillales</taxon>
        <taxon>Streptococcaceae</taxon>
        <taxon>Streptococcus</taxon>
    </lineage>
</organism>
<reference evidence="2" key="1">
    <citation type="submission" date="2019-11" db="EMBL/GenBank/DDBJ databases">
        <authorList>
            <person name="Feng L."/>
        </authorList>
    </citation>
    <scope>NUCLEOTIDE SEQUENCE</scope>
    <source>
        <strain evidence="2">SparasanguinisLFYP13</strain>
    </source>
</reference>
<evidence type="ECO:0000256" key="1">
    <source>
        <dbReference type="SAM" id="Phobius"/>
    </source>
</evidence>
<dbReference type="RefSeq" id="WP_156671648.1">
    <property type="nucleotide sequence ID" value="NZ_CACRUC010000012.1"/>
</dbReference>
<feature type="transmembrane region" description="Helical" evidence="1">
    <location>
        <begin position="156"/>
        <end position="178"/>
    </location>
</feature>
<feature type="transmembrane region" description="Helical" evidence="1">
    <location>
        <begin position="276"/>
        <end position="297"/>
    </location>
</feature>
<evidence type="ECO:0000313" key="2">
    <source>
        <dbReference type="EMBL" id="VYT74049.1"/>
    </source>
</evidence>
<keyword evidence="1" id="KW-0812">Transmembrane</keyword>
<name>A0A6N2Z3X5_STRPA</name>
<proteinExistence type="predicted"/>
<feature type="transmembrane region" description="Helical" evidence="1">
    <location>
        <begin position="7"/>
        <end position="24"/>
    </location>
</feature>
<dbReference type="EMBL" id="CACRUC010000012">
    <property type="protein sequence ID" value="VYT74049.1"/>
    <property type="molecule type" value="Genomic_DNA"/>
</dbReference>
<feature type="transmembrane region" description="Helical" evidence="1">
    <location>
        <begin position="101"/>
        <end position="121"/>
    </location>
</feature>
<feature type="transmembrane region" description="Helical" evidence="1">
    <location>
        <begin position="248"/>
        <end position="269"/>
    </location>
</feature>
<keyword evidence="1" id="KW-1133">Transmembrane helix</keyword>
<accession>A0A6N2Z3X5</accession>
<feature type="transmembrane region" description="Helical" evidence="1">
    <location>
        <begin position="190"/>
        <end position="211"/>
    </location>
</feature>
<keyword evidence="1" id="KW-0472">Membrane</keyword>
<sequence>MKNSKRFYLYIFIVSVLYAIQYYINNKITPVGDQTEFLKYAEEFQYNYLYFGIDRYFTWSSRLLIESATLLFSVHEKLFVFVSALATFVFLLPSKKFSKELPWLPGFLIFICIPASEFLSAGSIPTYVNYILPASFMLFSLYFRHSSNLLVKIASFVSFVFAVMQEQLAIYAFLWIVFELIRDWKINSDRNWNILFVVVSSLGILSAKLAPGNTIRFMKNVDSWFPNFINLNSIQKVGLGILETGDGLLSVSFAFVTLFLIVSVILSIYKNNFTSFILSTVVLLTVLSHKFEWRSILFTLSAVSKLARESGTFEFNFVYFGAVLFYFVILFILLFIIWSLSDSKDKVWLSYLFIIGLLGRMVISFSPTLYASDTRTYLPIMLSVFIITCKFINEIYLKIKHRKIN</sequence>
<feature type="transmembrane region" description="Helical" evidence="1">
    <location>
        <begin position="78"/>
        <end position="94"/>
    </location>
</feature>
<evidence type="ECO:0008006" key="3">
    <source>
        <dbReference type="Google" id="ProtNLM"/>
    </source>
</evidence>
<feature type="transmembrane region" description="Helical" evidence="1">
    <location>
        <begin position="347"/>
        <end position="370"/>
    </location>
</feature>